<name>A0ACC2H7R9_DALPE</name>
<reference evidence="1" key="1">
    <citation type="submission" date="2021-05" db="EMBL/GenBank/DDBJ databases">
        <authorList>
            <person name="Pan Q."/>
            <person name="Jouanno E."/>
            <person name="Zahm M."/>
            <person name="Klopp C."/>
            <person name="Cabau C."/>
            <person name="Louis A."/>
            <person name="Berthelot C."/>
            <person name="Parey E."/>
            <person name="Roest Crollius H."/>
            <person name="Montfort J."/>
            <person name="Robinson-Rechavi M."/>
            <person name="Bouchez O."/>
            <person name="Lampietro C."/>
            <person name="Lopez Roques C."/>
            <person name="Donnadieu C."/>
            <person name="Postlethwait J."/>
            <person name="Bobe J."/>
            <person name="Dillon D."/>
            <person name="Chandos A."/>
            <person name="von Hippel F."/>
            <person name="Guiguen Y."/>
        </authorList>
    </citation>
    <scope>NUCLEOTIDE SEQUENCE</scope>
    <source>
        <strain evidence="1">YG-Jan2019</strain>
    </source>
</reference>
<gene>
    <name evidence="1" type="ORF">DPEC_G00063700</name>
</gene>
<keyword evidence="2" id="KW-1185">Reference proteome</keyword>
<protein>
    <submittedName>
        <fullName evidence="1">Uncharacterized protein</fullName>
    </submittedName>
</protein>
<dbReference type="EMBL" id="CM055732">
    <property type="protein sequence ID" value="KAJ8011956.1"/>
    <property type="molecule type" value="Genomic_DNA"/>
</dbReference>
<accession>A0ACC2H7R9</accession>
<organism evidence="1 2">
    <name type="scientific">Dallia pectoralis</name>
    <name type="common">Alaska blackfish</name>
    <dbReference type="NCBI Taxonomy" id="75939"/>
    <lineage>
        <taxon>Eukaryota</taxon>
        <taxon>Metazoa</taxon>
        <taxon>Chordata</taxon>
        <taxon>Craniata</taxon>
        <taxon>Vertebrata</taxon>
        <taxon>Euteleostomi</taxon>
        <taxon>Actinopterygii</taxon>
        <taxon>Neopterygii</taxon>
        <taxon>Teleostei</taxon>
        <taxon>Protacanthopterygii</taxon>
        <taxon>Esociformes</taxon>
        <taxon>Umbridae</taxon>
        <taxon>Dallia</taxon>
    </lineage>
</organism>
<comment type="caution">
    <text evidence="1">The sequence shown here is derived from an EMBL/GenBank/DDBJ whole genome shotgun (WGS) entry which is preliminary data.</text>
</comment>
<dbReference type="Proteomes" id="UP001157502">
    <property type="component" value="Chromosome 5"/>
</dbReference>
<sequence length="117" mass="12918">MRDSGGWQPGHFAPVACLNRGRRALEMKDVLDLNGAVSFYDFSADDVEALETNDGGGESVFLLNSCADGNRQPRDREQMKCGAVDKRKHRGHPGDDWRAMYYPDGLQPYGHALPHGA</sequence>
<proteinExistence type="predicted"/>
<evidence type="ECO:0000313" key="1">
    <source>
        <dbReference type="EMBL" id="KAJ8011956.1"/>
    </source>
</evidence>
<evidence type="ECO:0000313" key="2">
    <source>
        <dbReference type="Proteomes" id="UP001157502"/>
    </source>
</evidence>